<sequence>MSADLPVISENSAFDISVTADLKTAIDPFANAVTSSLGFRLSSMLPVEVQSPKITDKTERIENYYDSIEKSPPDETLTEDYEHFLEYIDEQLEQFYKDHPYRMRVFLTAENENGTRYFLSSFIRPSVLPLLAAHTVELAANFVANLIEYQILFDFFSQPRTITTPNFTVACQKGDCFDMSVLLTTILTGIGYDACVIVGYANRELTLSDLRYRNCPGVAEPPKEDDGDKGPENKYLKAVSGRLLNLESSFVELQKNPPPPPPPPKVIPTPPPDEYDGRRMHCWIMVSKTGRIEIPETIFIDVSTGDKYPITSPLFGYIEVVFNHKNVWINLQPNDFEKSEDSLDFANTDLWQAVIPETDIKIPSPVVERLDVPENEIFRMYPKVVSADGCSEQNMKKLYWSDAIEERYAPYTRQDGLYRRFFIFDKDPSDIREIREQFEHLRQHLVERRIFLKSQEMLETFEPGTIIPTRENNKGEKQQQIGQIYEIKRPIGITTHKIKHNECRLLEFDDTSRIDCLKSRLEVFGTKIVEKFGDRDDGLCERKICIVPESSSSNSETQLYDGGPKIERMTQKYRHPSLVQTHHTTTYAVSHSIYKVAFDFVTNKLTVVYHHQPGCITDFSIEFVTPTEADKDKDYIAIPSKFCPNPPEIDNWTMNEIQNQLLAIRNQGTADAEAIAKEMVQWIQFRTDEESRPFYKMKSVDIVLHRKIYAQGEQAEILVEKPPPEPKAEGEDDASKNQQQLSADDPLCVYFPVDPNTEFTAEVAADIYRKAVTALQDRIYKEAKYLVNRLDQEQTALKSKIREYDMDQHQSRSRKQGDEHNNFVTTKAFLITVLQKRIARFYQTAINRLKDLITRLKNHPKLSPFLGPTDISEEEFKTRIEGILKPKDKKN</sequence>
<reference evidence="18" key="1">
    <citation type="submission" date="2006-10" db="EMBL/GenBank/DDBJ databases">
        <authorList>
            <person name="Amadeo P."/>
            <person name="Zhao Q."/>
            <person name="Wortman J."/>
            <person name="Fraser-Liggett C."/>
            <person name="Carlton J."/>
        </authorList>
    </citation>
    <scope>NUCLEOTIDE SEQUENCE</scope>
    <source>
        <strain evidence="18">G3</strain>
    </source>
</reference>
<dbReference type="SMR" id="A2EWZ3"/>
<feature type="region of interest" description="Disordered" evidence="14">
    <location>
        <begin position="252"/>
        <end position="272"/>
    </location>
</feature>
<evidence type="ECO:0000259" key="15">
    <source>
        <dbReference type="Pfam" id="PF24656"/>
    </source>
</evidence>
<dbReference type="GO" id="GO:0007283">
    <property type="term" value="P:spermatogenesis"/>
    <property type="evidence" value="ECO:0007669"/>
    <property type="project" value="UniProtKB-KW"/>
</dbReference>
<evidence type="ECO:0000256" key="5">
    <source>
        <dbReference type="ARBA" id="ARBA00022782"/>
    </source>
</evidence>
<dbReference type="RefSeq" id="XP_001315058.1">
    <property type="nucleotide sequence ID" value="XM_001315023.1"/>
</dbReference>
<evidence type="ECO:0000256" key="4">
    <source>
        <dbReference type="ARBA" id="ARBA00022490"/>
    </source>
</evidence>
<evidence type="ECO:0000256" key="6">
    <source>
        <dbReference type="ARBA" id="ARBA00022846"/>
    </source>
</evidence>
<dbReference type="STRING" id="5722.A2EWZ3"/>
<dbReference type="Pfam" id="PF24667">
    <property type="entry name" value="MORN_DRC7"/>
    <property type="match status" value="1"/>
</dbReference>
<dbReference type="GO" id="GO:0030154">
    <property type="term" value="P:cell differentiation"/>
    <property type="evidence" value="ECO:0007669"/>
    <property type="project" value="UniProtKB-KW"/>
</dbReference>
<keyword evidence="11" id="KW-0966">Cell projection</keyword>
<evidence type="ECO:0000256" key="8">
    <source>
        <dbReference type="ARBA" id="ARBA00023054"/>
    </source>
</evidence>
<dbReference type="GO" id="GO:0031514">
    <property type="term" value="C:motile cilium"/>
    <property type="evidence" value="ECO:0000318"/>
    <property type="project" value="GO_Central"/>
</dbReference>
<dbReference type="InterPro" id="IPR056290">
    <property type="entry name" value="CEPT76/DRC7_peptidase-like_dom"/>
</dbReference>
<feature type="domain" description="Dynein regulatory complex subunit 7 MORN" evidence="16">
    <location>
        <begin position="395"/>
        <end position="692"/>
    </location>
</feature>
<feature type="compositionally biased region" description="Basic and acidic residues" evidence="14">
    <location>
        <begin position="718"/>
        <end position="735"/>
    </location>
</feature>
<organism evidence="18 19">
    <name type="scientific">Trichomonas vaginalis (strain ATCC PRA-98 / G3)</name>
    <dbReference type="NCBI Taxonomy" id="412133"/>
    <lineage>
        <taxon>Eukaryota</taxon>
        <taxon>Metamonada</taxon>
        <taxon>Parabasalia</taxon>
        <taxon>Trichomonadida</taxon>
        <taxon>Trichomonadidae</taxon>
        <taxon>Trichomonas</taxon>
    </lineage>
</organism>
<evidence type="ECO:0000256" key="14">
    <source>
        <dbReference type="SAM" id="MobiDB-lite"/>
    </source>
</evidence>
<keyword evidence="10" id="KW-0206">Cytoskeleton</keyword>
<comment type="similarity">
    <text evidence="2">Belongs to the DRC7 family.</text>
</comment>
<dbReference type="Proteomes" id="UP000001542">
    <property type="component" value="Unassembled WGS sequence"/>
</dbReference>
<keyword evidence="9" id="KW-0969">Cilium</keyword>
<dbReference type="SUPFAM" id="SSF54001">
    <property type="entry name" value="Cysteine proteinases"/>
    <property type="match status" value="1"/>
</dbReference>
<dbReference type="Pfam" id="PF24671">
    <property type="entry name" value="DRC7_C"/>
    <property type="match status" value="1"/>
</dbReference>
<dbReference type="Pfam" id="PF24656">
    <property type="entry name" value="CEPT76_peptidase"/>
    <property type="match status" value="1"/>
</dbReference>
<evidence type="ECO:0000313" key="18">
    <source>
        <dbReference type="EMBL" id="EAY02835.1"/>
    </source>
</evidence>
<dbReference type="VEuPathDB" id="TrichDB:TVAG_293030"/>
<dbReference type="InterPro" id="IPR056291">
    <property type="entry name" value="MORN_DRC7"/>
</dbReference>
<feature type="region of interest" description="Disordered" evidence="14">
    <location>
        <begin position="715"/>
        <end position="738"/>
    </location>
</feature>
<dbReference type="InterPro" id="IPR038765">
    <property type="entry name" value="Papain-like_cys_pep_sf"/>
</dbReference>
<dbReference type="OrthoDB" id="10262874at2759"/>
<keyword evidence="5" id="KW-0221">Differentiation</keyword>
<evidence type="ECO:0000256" key="1">
    <source>
        <dbReference type="ARBA" id="ARBA00004611"/>
    </source>
</evidence>
<dbReference type="VEuPathDB" id="TrichDB:TVAGG3_0267770"/>
<evidence type="ECO:0000256" key="12">
    <source>
        <dbReference type="ARBA" id="ARBA00031627"/>
    </source>
</evidence>
<evidence type="ECO:0000256" key="13">
    <source>
        <dbReference type="ARBA" id="ARBA00031733"/>
    </source>
</evidence>
<dbReference type="InParanoid" id="A2EWZ3"/>
<evidence type="ECO:0000259" key="16">
    <source>
        <dbReference type="Pfam" id="PF24667"/>
    </source>
</evidence>
<name>A2EWZ3_TRIV3</name>
<feature type="domain" description="CEP76/DRC7 peptidase-like" evidence="15">
    <location>
        <begin position="280"/>
        <end position="353"/>
    </location>
</feature>
<keyword evidence="8" id="KW-0175">Coiled coil</keyword>
<dbReference type="PANTHER" id="PTHR35249:SF2">
    <property type="entry name" value="DYNEIN REGULATORY COMPLEX SUBUNIT 7"/>
    <property type="match status" value="1"/>
</dbReference>
<keyword evidence="6" id="KW-0282">Flagellum</keyword>
<evidence type="ECO:0000256" key="3">
    <source>
        <dbReference type="ARBA" id="ARBA00021303"/>
    </source>
</evidence>
<dbReference type="Gene3D" id="3.10.620.30">
    <property type="match status" value="1"/>
</dbReference>
<proteinExistence type="inferred from homology"/>
<feature type="domain" description="Dynein regulatory complex subunit 7 C-terminal" evidence="17">
    <location>
        <begin position="758"/>
        <end position="865"/>
    </location>
</feature>
<dbReference type="eggNOG" id="ENOG502QRNZ">
    <property type="taxonomic scope" value="Eukaryota"/>
</dbReference>
<evidence type="ECO:0000256" key="11">
    <source>
        <dbReference type="ARBA" id="ARBA00023273"/>
    </source>
</evidence>
<evidence type="ECO:0000313" key="19">
    <source>
        <dbReference type="Proteomes" id="UP000001542"/>
    </source>
</evidence>
<accession>A2EWZ3</accession>
<dbReference type="AlphaFoldDB" id="A2EWZ3"/>
<evidence type="ECO:0000256" key="10">
    <source>
        <dbReference type="ARBA" id="ARBA00023212"/>
    </source>
</evidence>
<keyword evidence="4" id="KW-0963">Cytoplasm</keyword>
<evidence type="ECO:0000259" key="17">
    <source>
        <dbReference type="Pfam" id="PF24671"/>
    </source>
</evidence>
<gene>
    <name evidence="18" type="ORF">TVAG_293030</name>
</gene>
<dbReference type="GO" id="GO:0048870">
    <property type="term" value="P:cell motility"/>
    <property type="evidence" value="ECO:0000318"/>
    <property type="project" value="GO_Central"/>
</dbReference>
<keyword evidence="19" id="KW-1185">Reference proteome</keyword>
<protein>
    <recommendedName>
        <fullName evidence="3">Dynein regulatory complex subunit 7</fullName>
    </recommendedName>
    <alternativeName>
        <fullName evidence="12">Coiled-coil domain-containing protein 135</fullName>
    </alternativeName>
    <alternativeName>
        <fullName evidence="13">Coiled-coil domain-containing protein lobo homolog</fullName>
    </alternativeName>
</protein>
<dbReference type="InterPro" id="IPR056292">
    <property type="entry name" value="DRC7_C"/>
</dbReference>
<dbReference type="EMBL" id="DS113523">
    <property type="protein sequence ID" value="EAY02835.1"/>
    <property type="molecule type" value="Genomic_DNA"/>
</dbReference>
<evidence type="ECO:0000256" key="2">
    <source>
        <dbReference type="ARBA" id="ARBA00010738"/>
    </source>
</evidence>
<reference evidence="18" key="2">
    <citation type="journal article" date="2007" name="Science">
        <title>Draft genome sequence of the sexually transmitted pathogen Trichomonas vaginalis.</title>
        <authorList>
            <person name="Carlton J.M."/>
            <person name="Hirt R.P."/>
            <person name="Silva J.C."/>
            <person name="Delcher A.L."/>
            <person name="Schatz M."/>
            <person name="Zhao Q."/>
            <person name="Wortman J.R."/>
            <person name="Bidwell S.L."/>
            <person name="Alsmark U.C.M."/>
            <person name="Besteiro S."/>
            <person name="Sicheritz-Ponten T."/>
            <person name="Noel C.J."/>
            <person name="Dacks J.B."/>
            <person name="Foster P.G."/>
            <person name="Simillion C."/>
            <person name="Van de Peer Y."/>
            <person name="Miranda-Saavedra D."/>
            <person name="Barton G.J."/>
            <person name="Westrop G.D."/>
            <person name="Mueller S."/>
            <person name="Dessi D."/>
            <person name="Fiori P.L."/>
            <person name="Ren Q."/>
            <person name="Paulsen I."/>
            <person name="Zhang H."/>
            <person name="Bastida-Corcuera F.D."/>
            <person name="Simoes-Barbosa A."/>
            <person name="Brown M.T."/>
            <person name="Hayes R.D."/>
            <person name="Mukherjee M."/>
            <person name="Okumura C.Y."/>
            <person name="Schneider R."/>
            <person name="Smith A.J."/>
            <person name="Vanacova S."/>
            <person name="Villalvazo M."/>
            <person name="Haas B.J."/>
            <person name="Pertea M."/>
            <person name="Feldblyum T.V."/>
            <person name="Utterback T.R."/>
            <person name="Shu C.L."/>
            <person name="Osoegawa K."/>
            <person name="de Jong P.J."/>
            <person name="Hrdy I."/>
            <person name="Horvathova L."/>
            <person name="Zubacova Z."/>
            <person name="Dolezal P."/>
            <person name="Malik S.B."/>
            <person name="Logsdon J.M. Jr."/>
            <person name="Henze K."/>
            <person name="Gupta A."/>
            <person name="Wang C.C."/>
            <person name="Dunne R.L."/>
            <person name="Upcroft J.A."/>
            <person name="Upcroft P."/>
            <person name="White O."/>
            <person name="Salzberg S.L."/>
            <person name="Tang P."/>
            <person name="Chiu C.-H."/>
            <person name="Lee Y.-S."/>
            <person name="Embley T.M."/>
            <person name="Coombs G.H."/>
            <person name="Mottram J.C."/>
            <person name="Tachezy J."/>
            <person name="Fraser-Liggett C.M."/>
            <person name="Johnson P.J."/>
        </authorList>
    </citation>
    <scope>NUCLEOTIDE SEQUENCE [LARGE SCALE GENOMIC DNA]</scope>
    <source>
        <strain evidence="18">G3</strain>
    </source>
</reference>
<evidence type="ECO:0000256" key="9">
    <source>
        <dbReference type="ARBA" id="ARBA00023069"/>
    </source>
</evidence>
<keyword evidence="7" id="KW-0744">Spermatogenesis</keyword>
<dbReference type="KEGG" id="tva:4760675"/>
<evidence type="ECO:0000256" key="7">
    <source>
        <dbReference type="ARBA" id="ARBA00022871"/>
    </source>
</evidence>
<dbReference type="InterPro" id="IPR033551">
    <property type="entry name" value="DRC7/lobo"/>
</dbReference>
<feature type="compositionally biased region" description="Pro residues" evidence="14">
    <location>
        <begin position="256"/>
        <end position="272"/>
    </location>
</feature>
<comment type="subcellular location">
    <subcellularLocation>
        <location evidence="1">Cytoplasm</location>
        <location evidence="1">Cytoskeleton</location>
        <location evidence="1">Flagellum axoneme</location>
    </subcellularLocation>
</comment>
<dbReference type="PANTHER" id="PTHR35249">
    <property type="entry name" value="DYNEIN REGULATORY COMPLEX SUBUNIT 7"/>
    <property type="match status" value="1"/>
</dbReference>